<dbReference type="GO" id="GO:0103068">
    <property type="term" value="F:leukotriene C4 gamma-glutamyl transferase activity"/>
    <property type="evidence" value="ECO:0007669"/>
    <property type="project" value="UniProtKB-EC"/>
</dbReference>
<dbReference type="EC" id="2.3.2.2" evidence="8"/>
<keyword evidence="9" id="KW-0472">Membrane</keyword>
<dbReference type="EC" id="3.4.19.13" evidence="8"/>
<feature type="binding site" evidence="7">
    <location>
        <position position="142"/>
    </location>
    <ligand>
        <name>L-glutamate</name>
        <dbReference type="ChEBI" id="CHEBI:29985"/>
    </ligand>
</feature>
<evidence type="ECO:0000256" key="1">
    <source>
        <dbReference type="ARBA" id="ARBA00001049"/>
    </source>
</evidence>
<dbReference type="Gene3D" id="3.60.20.40">
    <property type="match status" value="1"/>
</dbReference>
<organism evidence="10 11">
    <name type="scientific">Komagataella pastoris</name>
    <name type="common">Yeast</name>
    <name type="synonym">Pichia pastoris</name>
    <dbReference type="NCBI Taxonomy" id="4922"/>
    <lineage>
        <taxon>Eukaryota</taxon>
        <taxon>Fungi</taxon>
        <taxon>Dikarya</taxon>
        <taxon>Ascomycota</taxon>
        <taxon>Saccharomycotina</taxon>
        <taxon>Pichiomycetes</taxon>
        <taxon>Pichiales</taxon>
        <taxon>Pichiaceae</taxon>
        <taxon>Komagataella</taxon>
    </lineage>
</organism>
<evidence type="ECO:0000256" key="7">
    <source>
        <dbReference type="PIRSR" id="PIRSR600101-2"/>
    </source>
</evidence>
<feature type="transmembrane region" description="Helical" evidence="9">
    <location>
        <begin position="12"/>
        <end position="33"/>
    </location>
</feature>
<feature type="binding site" evidence="7">
    <location>
        <begin position="502"/>
        <end position="503"/>
    </location>
    <ligand>
        <name>L-glutamate</name>
        <dbReference type="ChEBI" id="CHEBI:29985"/>
    </ligand>
</feature>
<dbReference type="InterPro" id="IPR043138">
    <property type="entry name" value="GGT_lsub"/>
</dbReference>
<dbReference type="InterPro" id="IPR055262">
    <property type="entry name" value="GGT_CS"/>
</dbReference>
<evidence type="ECO:0000313" key="10">
    <source>
        <dbReference type="EMBL" id="ANZ73261.1"/>
    </source>
</evidence>
<keyword evidence="9" id="KW-0812">Transmembrane</keyword>
<evidence type="ECO:0000256" key="8">
    <source>
        <dbReference type="RuleBase" id="RU368068"/>
    </source>
</evidence>
<comment type="pathway">
    <text evidence="3 8">Sulfur metabolism; glutathione metabolism.</text>
</comment>
<evidence type="ECO:0000256" key="9">
    <source>
        <dbReference type="SAM" id="Phobius"/>
    </source>
</evidence>
<dbReference type="PANTHER" id="PTHR11686:SF9">
    <property type="entry name" value="RE13973P"/>
    <property type="match status" value="1"/>
</dbReference>
<dbReference type="InterPro" id="IPR029055">
    <property type="entry name" value="Ntn_hydrolases_N"/>
</dbReference>
<name>A0A1B2J5K4_PICPA</name>
<dbReference type="GO" id="GO:0036374">
    <property type="term" value="F:glutathione hydrolase activity"/>
    <property type="evidence" value="ECO:0007669"/>
    <property type="project" value="UniProtKB-UniRule"/>
</dbReference>
<dbReference type="SUPFAM" id="SSF56235">
    <property type="entry name" value="N-terminal nucleophile aminohydrolases (Ntn hydrolases)"/>
    <property type="match status" value="1"/>
</dbReference>
<gene>
    <name evidence="10" type="primary">ECM38</name>
    <name evidence="10" type="ORF">ATY40_BA7500597</name>
</gene>
<dbReference type="Pfam" id="PF01019">
    <property type="entry name" value="G_glu_transpept"/>
    <property type="match status" value="1"/>
</dbReference>
<evidence type="ECO:0000256" key="5">
    <source>
        <dbReference type="ARBA" id="ARBA00047417"/>
    </source>
</evidence>
<comment type="catalytic activity">
    <reaction evidence="1 8">
        <text>an S-substituted glutathione + H2O = an S-substituted L-cysteinylglycine + L-glutamate</text>
        <dbReference type="Rhea" id="RHEA:59468"/>
        <dbReference type="ChEBI" id="CHEBI:15377"/>
        <dbReference type="ChEBI" id="CHEBI:29985"/>
        <dbReference type="ChEBI" id="CHEBI:90779"/>
        <dbReference type="ChEBI" id="CHEBI:143103"/>
        <dbReference type="EC" id="3.4.19.13"/>
    </reaction>
</comment>
<dbReference type="PANTHER" id="PTHR11686">
    <property type="entry name" value="GAMMA GLUTAMYL TRANSPEPTIDASE"/>
    <property type="match status" value="1"/>
</dbReference>
<evidence type="ECO:0000256" key="2">
    <source>
        <dbReference type="ARBA" id="ARBA00001089"/>
    </source>
</evidence>
<comment type="catalytic activity">
    <reaction evidence="2 8">
        <text>glutathione + H2O = L-cysteinylglycine + L-glutamate</text>
        <dbReference type="Rhea" id="RHEA:28807"/>
        <dbReference type="ChEBI" id="CHEBI:15377"/>
        <dbReference type="ChEBI" id="CHEBI:29985"/>
        <dbReference type="ChEBI" id="CHEBI:57925"/>
        <dbReference type="ChEBI" id="CHEBI:61694"/>
        <dbReference type="EC" id="3.4.19.13"/>
    </reaction>
</comment>
<keyword evidence="8" id="KW-0808">Transferase</keyword>
<dbReference type="GO" id="GO:0006751">
    <property type="term" value="P:glutathione catabolic process"/>
    <property type="evidence" value="ECO:0007669"/>
    <property type="project" value="UniProtKB-UniRule"/>
</dbReference>
<dbReference type="InterPro" id="IPR043137">
    <property type="entry name" value="GGT_ssub_C"/>
</dbReference>
<dbReference type="GO" id="GO:0000324">
    <property type="term" value="C:fungal-type vacuole"/>
    <property type="evidence" value="ECO:0007669"/>
    <property type="project" value="TreeGrafter"/>
</dbReference>
<reference evidence="10 11" key="1">
    <citation type="submission" date="2016-02" db="EMBL/GenBank/DDBJ databases">
        <title>Comparative genomic and transcriptomic foundation for Pichia pastoris.</title>
        <authorList>
            <person name="Love K.R."/>
            <person name="Shah K.A."/>
            <person name="Whittaker C.A."/>
            <person name="Wu J."/>
            <person name="Bartlett M.C."/>
            <person name="Ma D."/>
            <person name="Leeson R.L."/>
            <person name="Priest M."/>
            <person name="Young S.K."/>
            <person name="Love J.C."/>
        </authorList>
    </citation>
    <scope>NUCLEOTIDE SEQUENCE [LARGE SCALE GENOMIC DNA]</scope>
    <source>
        <strain evidence="10 11">ATCC 28485</strain>
    </source>
</reference>
<sequence>MKSHHHAKSRPLSSYLYFGVFTVALMFLTWLNYDVELFTQQVRSKDIYDPQFNITLPIDGPTFTPSKNYSINVQNAAVASDIEQCSKLGVSILQEGGNAADSAVTVALCIGTINSYSSGIGGGGFIVSKLIDNSTALSFDCREMAPSKSFKEMFNYHEEKARVGGLAVAIPGELKGLYELFQHHGSGNLEWKDLVLPVAELAEVGWTVDPLFSSALKSIEHHIEEHSYDWAFALNDDGKIKKNGDWINRPMLATTLRRIAESGNVDLFYDPESDIVQSMVNATRKYGGILEASDFAKYRVRIEESLTLHNFTFDDLTVYTSNGASSGLVLLAGLKLMDLFEDFKEFHNDFGAVESQRLVETMKWMASVRSNLGDLNIYSTNETEIDNHRKRYDKYKSDEWAIETHAKINDSYTLPSWKDYAPAFLPNDPHGTSHFSIVDQYGNAVAMTTTVNLGFGSKIHDPVSGVILNDEMDDFSVPTSSNAFGLHPSIYNWVEPYKRPLSSCAPTIIVDSSGVPHFVIGAAGGSKITTTILQAIIRVYHYHLDLLDVIAYPRFHHQLLPEEVLLEFPRDNKLIRHLKERGHDVRVQAPISTMNGILRKSSGSLIAVSDHWRKLGRPWGF</sequence>
<dbReference type="OrthoDB" id="1081007at2759"/>
<comment type="catalytic activity">
    <reaction evidence="5 8">
        <text>an N-terminal (5-L-glutamyl)-[peptide] + an alpha-amino acid = 5-L-glutamyl amino acid + an N-terminal L-alpha-aminoacyl-[peptide]</text>
        <dbReference type="Rhea" id="RHEA:23904"/>
        <dbReference type="Rhea" id="RHEA-COMP:9780"/>
        <dbReference type="Rhea" id="RHEA-COMP:9795"/>
        <dbReference type="ChEBI" id="CHEBI:77644"/>
        <dbReference type="ChEBI" id="CHEBI:78597"/>
        <dbReference type="ChEBI" id="CHEBI:78599"/>
        <dbReference type="ChEBI" id="CHEBI:78608"/>
        <dbReference type="EC" id="2.3.2.2"/>
    </reaction>
</comment>
<keyword evidence="8" id="KW-0378">Hydrolase</keyword>
<evidence type="ECO:0000256" key="4">
    <source>
        <dbReference type="ARBA" id="ARBA00009381"/>
    </source>
</evidence>
<keyword evidence="8" id="KW-0012">Acyltransferase</keyword>
<dbReference type="PROSITE" id="PS00462">
    <property type="entry name" value="G_GLU_TRANSPEPTIDASE"/>
    <property type="match status" value="1"/>
</dbReference>
<dbReference type="UniPathway" id="UPA00204"/>
<evidence type="ECO:0000256" key="6">
    <source>
        <dbReference type="PIRSR" id="PIRSR600101-1"/>
    </source>
</evidence>
<dbReference type="EMBL" id="CP014584">
    <property type="protein sequence ID" value="ANZ73261.1"/>
    <property type="molecule type" value="Genomic_DNA"/>
</dbReference>
<dbReference type="FunFam" id="3.60.20.40:FF:000001">
    <property type="entry name" value="Gamma-glutamyltranspeptidase 1"/>
    <property type="match status" value="1"/>
</dbReference>
<comment type="function">
    <text evidence="8">Cleaves the gamma-glutamyl peptide bond of glutathione and glutathione conjugates.</text>
</comment>
<dbReference type="GO" id="GO:0005886">
    <property type="term" value="C:plasma membrane"/>
    <property type="evidence" value="ECO:0007669"/>
    <property type="project" value="TreeGrafter"/>
</dbReference>
<dbReference type="InterPro" id="IPR000101">
    <property type="entry name" value="GGT_peptidase"/>
</dbReference>
<feature type="active site" description="Nucleophile" evidence="6">
    <location>
        <position position="432"/>
    </location>
</feature>
<feature type="binding site" evidence="7">
    <location>
        <begin position="450"/>
        <end position="452"/>
    </location>
    <ligand>
        <name>L-glutamate</name>
        <dbReference type="ChEBI" id="CHEBI:29985"/>
    </ligand>
</feature>
<protein>
    <recommendedName>
        <fullName evidence="8">Glutathione hydrolase</fullName>
        <ecNumber evidence="8">2.3.2.2</ecNumber>
        <ecNumber evidence="8">3.4.19.13</ecNumber>
    </recommendedName>
    <alternativeName>
        <fullName evidence="8">Gamma-glutamyltransferase</fullName>
    </alternativeName>
    <alternativeName>
        <fullName evidence="8">Gamma-glutamyltranspeptidase</fullName>
    </alternativeName>
</protein>
<dbReference type="Proteomes" id="UP000094565">
    <property type="component" value="Chromosome 1"/>
</dbReference>
<keyword evidence="11" id="KW-1185">Reference proteome</keyword>
<comment type="similarity">
    <text evidence="4">Belongs to the gamma-glutamyltransferase family.</text>
</comment>
<feature type="binding site" evidence="7">
    <location>
        <position position="474"/>
    </location>
    <ligand>
        <name>L-glutamate</name>
        <dbReference type="ChEBI" id="CHEBI:29985"/>
    </ligand>
</feature>
<dbReference type="NCBIfam" id="TIGR00066">
    <property type="entry name" value="g_glut_trans"/>
    <property type="match status" value="1"/>
</dbReference>
<feature type="binding site" evidence="7">
    <location>
        <position position="525"/>
    </location>
    <ligand>
        <name>L-glutamate</name>
        <dbReference type="ChEBI" id="CHEBI:29985"/>
    </ligand>
</feature>
<dbReference type="Gene3D" id="1.10.246.130">
    <property type="match status" value="1"/>
</dbReference>
<evidence type="ECO:0000313" key="11">
    <source>
        <dbReference type="Proteomes" id="UP000094565"/>
    </source>
</evidence>
<keyword evidence="9" id="KW-1133">Transmembrane helix</keyword>
<evidence type="ECO:0000256" key="3">
    <source>
        <dbReference type="ARBA" id="ARBA00005115"/>
    </source>
</evidence>
<dbReference type="AlphaFoldDB" id="A0A1B2J5K4"/>
<dbReference type="PRINTS" id="PR01210">
    <property type="entry name" value="GGTRANSPTASE"/>
</dbReference>
<accession>A0A1B2J5K4</accession>
<proteinExistence type="inferred from homology"/>